<feature type="transmembrane region" description="Helical" evidence="1">
    <location>
        <begin position="216"/>
        <end position="234"/>
    </location>
</feature>
<feature type="transmembrane region" description="Helical" evidence="1">
    <location>
        <begin position="164"/>
        <end position="183"/>
    </location>
</feature>
<evidence type="ECO:0000313" key="2">
    <source>
        <dbReference type="EMBL" id="XBX75904.1"/>
    </source>
</evidence>
<dbReference type="GO" id="GO:0015558">
    <property type="term" value="F:secondary active p-aminobenzoyl-glutamate transmembrane transporter activity"/>
    <property type="evidence" value="ECO:0007669"/>
    <property type="project" value="InterPro"/>
</dbReference>
<feature type="transmembrane region" description="Helical" evidence="1">
    <location>
        <begin position="124"/>
        <end position="157"/>
    </location>
</feature>
<feature type="transmembrane region" description="Helical" evidence="1">
    <location>
        <begin position="388"/>
        <end position="407"/>
    </location>
</feature>
<name>A0AAU7VPA4_9FIRM</name>
<feature type="transmembrane region" description="Helical" evidence="1">
    <location>
        <begin position="303"/>
        <end position="322"/>
    </location>
</feature>
<feature type="transmembrane region" description="Helical" evidence="1">
    <location>
        <begin position="263"/>
        <end position="283"/>
    </location>
</feature>
<reference evidence="2" key="2">
    <citation type="submission" date="2024-06" db="EMBL/GenBank/DDBJ databases">
        <authorList>
            <person name="Petrova K.O."/>
            <person name="Toshchakov S.V."/>
            <person name="Boltjanskaja Y.V."/>
            <person name="Kevbrin V."/>
        </authorList>
    </citation>
    <scope>NUCLEOTIDE SEQUENCE</scope>
    <source>
        <strain evidence="2">Z-910T</strain>
    </source>
</reference>
<feature type="transmembrane region" description="Helical" evidence="1">
    <location>
        <begin position="449"/>
        <end position="467"/>
    </location>
</feature>
<accession>A0AAU7VPA4</accession>
<sequence length="506" mass="54015">MVAKQKNKKGIGTRFLDFVEVVGNKLPHPMMLFFILAALVLVLSLVLSAINVSVEHPVSGEEVEVINLLNADGIRDIFTKAVDNFVNFAPLGVVLVAMLGVGVADKTGLISSTLKKLILGAPDKLVTVVVILAGILSNVAADAGYVVVIPLGAIVFAAKGRHPIAGLAAAFAGVSGGFSANLVPSMLDPMLAGFTQDAILSSGLVEEYTVTATANLYFMMASTVLITIVGTLVTEKIVEPRLGKYSGDHEEKFDPLTEQENKALKSALIGLAIFVIGLLVMLVPQNGIMRGEEGAIITAMTPFMNSMIPLIALMFLLPALFYGRKAGTIKSNHDVANYMGQSMADMGGYIALAFAASQFVAYFEWSQIGSVISISGANFLQWIGLDAWPIPLILAFILVCAIINIFIGSATAKWGIMAPVFVPMLYLLGTDPEVVQLAYRIGDSTTNIISPLLPYFAFIIAFAQKYEKNLGIGTLVSTMLPYSIAFTISWMILLTVWLLLGIPVGF</sequence>
<feature type="transmembrane region" description="Helical" evidence="1">
    <location>
        <begin position="85"/>
        <end position="104"/>
    </location>
</feature>
<dbReference type="Pfam" id="PF03806">
    <property type="entry name" value="ABG_transport"/>
    <property type="match status" value="1"/>
</dbReference>
<dbReference type="PANTHER" id="PTHR30282:SF0">
    <property type="entry name" value="P-AMINOBENZOYL-GLUTAMATE TRANSPORT PROTEIN"/>
    <property type="match status" value="1"/>
</dbReference>
<feature type="transmembrane region" description="Helical" evidence="1">
    <location>
        <begin position="30"/>
        <end position="50"/>
    </location>
</feature>
<dbReference type="GO" id="GO:1902604">
    <property type="term" value="P:p-aminobenzoyl-glutamate transmembrane transport"/>
    <property type="evidence" value="ECO:0007669"/>
    <property type="project" value="InterPro"/>
</dbReference>
<keyword evidence="1" id="KW-0472">Membrane</keyword>
<keyword evidence="1" id="KW-0812">Transmembrane</keyword>
<dbReference type="AlphaFoldDB" id="A0AAU7VPA4"/>
<gene>
    <name evidence="2" type="ORF">PRVXT_001065</name>
</gene>
<organism evidence="2">
    <name type="scientific">Proteinivorax tanatarense</name>
    <dbReference type="NCBI Taxonomy" id="1260629"/>
    <lineage>
        <taxon>Bacteria</taxon>
        <taxon>Bacillati</taxon>
        <taxon>Bacillota</taxon>
        <taxon>Clostridia</taxon>
        <taxon>Eubacteriales</taxon>
        <taxon>Proteinivoracaceae</taxon>
        <taxon>Proteinivorax</taxon>
    </lineage>
</organism>
<feature type="transmembrane region" description="Helical" evidence="1">
    <location>
        <begin position="479"/>
        <end position="500"/>
    </location>
</feature>
<reference evidence="2" key="1">
    <citation type="journal article" date="2013" name="Extremophiles">
        <title>Proteinivorax tanatarense gen. nov., sp. nov., an anaerobic, haloalkaliphilic, proteolytic bacterium isolated from a decaying algal bloom, and proposal of Proteinivoraceae fam. nov.</title>
        <authorList>
            <person name="Kevbrin V."/>
            <person name="Boltyanskaya Y."/>
            <person name="Zhilina T."/>
            <person name="Kolganova T."/>
            <person name="Lavrentjeva E."/>
            <person name="Kuznetsov B."/>
        </authorList>
    </citation>
    <scope>NUCLEOTIDE SEQUENCE</scope>
    <source>
        <strain evidence="2">Z-910T</strain>
    </source>
</reference>
<dbReference type="InterPro" id="IPR004697">
    <property type="entry name" value="AbgT"/>
</dbReference>
<evidence type="ECO:0000256" key="1">
    <source>
        <dbReference type="SAM" id="Phobius"/>
    </source>
</evidence>
<dbReference type="PANTHER" id="PTHR30282">
    <property type="entry name" value="P-AMINOBENZOYL GLUTAMATE TRANSPORTER"/>
    <property type="match status" value="1"/>
</dbReference>
<dbReference type="EMBL" id="CP158367">
    <property type="protein sequence ID" value="XBX75904.1"/>
    <property type="molecule type" value="Genomic_DNA"/>
</dbReference>
<dbReference type="RefSeq" id="WP_350344639.1">
    <property type="nucleotide sequence ID" value="NZ_CP158367.1"/>
</dbReference>
<feature type="transmembrane region" description="Helical" evidence="1">
    <location>
        <begin position="343"/>
        <end position="363"/>
    </location>
</feature>
<keyword evidence="1" id="KW-1133">Transmembrane helix</keyword>
<proteinExistence type="predicted"/>
<protein>
    <submittedName>
        <fullName evidence="2">AbgT family transporter</fullName>
    </submittedName>
</protein>